<proteinExistence type="predicted"/>
<accession>A0ABN8HVF6</accession>
<organism evidence="1 2">
    <name type="scientific">Iphiclides podalirius</name>
    <name type="common">scarce swallowtail</name>
    <dbReference type="NCBI Taxonomy" id="110791"/>
    <lineage>
        <taxon>Eukaryota</taxon>
        <taxon>Metazoa</taxon>
        <taxon>Ecdysozoa</taxon>
        <taxon>Arthropoda</taxon>
        <taxon>Hexapoda</taxon>
        <taxon>Insecta</taxon>
        <taxon>Pterygota</taxon>
        <taxon>Neoptera</taxon>
        <taxon>Endopterygota</taxon>
        <taxon>Lepidoptera</taxon>
        <taxon>Glossata</taxon>
        <taxon>Ditrysia</taxon>
        <taxon>Papilionoidea</taxon>
        <taxon>Papilionidae</taxon>
        <taxon>Papilioninae</taxon>
        <taxon>Iphiclides</taxon>
    </lineage>
</organism>
<name>A0ABN8HVF6_9NEOP</name>
<evidence type="ECO:0000313" key="1">
    <source>
        <dbReference type="EMBL" id="CAH2040028.1"/>
    </source>
</evidence>
<dbReference type="Proteomes" id="UP000837857">
    <property type="component" value="Chromosome 11"/>
</dbReference>
<protein>
    <submittedName>
        <fullName evidence="1">Uncharacterized protein</fullName>
    </submittedName>
</protein>
<evidence type="ECO:0000313" key="2">
    <source>
        <dbReference type="Proteomes" id="UP000837857"/>
    </source>
</evidence>
<feature type="non-terminal residue" evidence="1">
    <location>
        <position position="1"/>
    </location>
</feature>
<sequence>MTRRCNSAPVVVCAHTRLCLMNGARLGLPTLAPEVTAFGVTAVTTSTTCGNDTKRRGAGPSYASAGPPIAALSRAGRFAERTHTEPRNPSGTSNCAGVQCGPPLGPCIDNALGITISTHQ</sequence>
<dbReference type="EMBL" id="OW152823">
    <property type="protein sequence ID" value="CAH2040028.1"/>
    <property type="molecule type" value="Genomic_DNA"/>
</dbReference>
<gene>
    <name evidence="1" type="ORF">IPOD504_LOCUS2216</name>
</gene>
<reference evidence="1" key="1">
    <citation type="submission" date="2022-03" db="EMBL/GenBank/DDBJ databases">
        <authorList>
            <person name="Martin H S."/>
        </authorList>
    </citation>
    <scope>NUCLEOTIDE SEQUENCE</scope>
</reference>
<keyword evidence="2" id="KW-1185">Reference proteome</keyword>